<evidence type="ECO:0000313" key="1">
    <source>
        <dbReference type="EMBL" id="OOM63287.1"/>
    </source>
</evidence>
<name>A0A1S8SCX7_CLOBE</name>
<reference evidence="1 2" key="1">
    <citation type="submission" date="2016-05" db="EMBL/GenBank/DDBJ databases">
        <title>Microbial solvent formation.</title>
        <authorList>
            <person name="Poehlein A."/>
            <person name="Montoya Solano J.D."/>
            <person name="Flitsch S."/>
            <person name="Krabben P."/>
            <person name="Duerre P."/>
            <person name="Daniel R."/>
        </authorList>
    </citation>
    <scope>NUCLEOTIDE SEQUENCE [LARGE SCALE GENOMIC DNA]</scope>
    <source>
        <strain evidence="1 2">DSM 53</strain>
    </source>
</reference>
<proteinExistence type="predicted"/>
<dbReference type="RefSeq" id="WP_077837843.1">
    <property type="nucleotide sequence ID" value="NZ_JABTAE010000001.1"/>
</dbReference>
<sequence length="285" mass="33514">MYELIDLNENKSFSLILSMNENNYNNFTEIPYSNAKKGFVKYSKIIKLLDISDTEFTNVKKYSYKKFIATFDKGAEYNLDYRKVQVLRILASFFQQKYKFSIENTQRILVILSVTSFEIIENIYEKYVSDDMNISFETIIEAYINDNIETRKSPKDILFSSNKRYIKYKTAKKIIGKSEVDKLIQIGYIGMDKGPNNTYYIIIKCPELLAYSASYYISNSIIEKYHKNDSKNTYNDFIKLCEVFPYDDLVAAMALLDIYRREANVFQKIVSNLSISKPRIKKTKR</sequence>
<organism evidence="1 2">
    <name type="scientific">Clostridium beijerinckii</name>
    <name type="common">Clostridium MP</name>
    <dbReference type="NCBI Taxonomy" id="1520"/>
    <lineage>
        <taxon>Bacteria</taxon>
        <taxon>Bacillati</taxon>
        <taxon>Bacillota</taxon>
        <taxon>Clostridia</taxon>
        <taxon>Eubacteriales</taxon>
        <taxon>Clostridiaceae</taxon>
        <taxon>Clostridium</taxon>
    </lineage>
</organism>
<dbReference type="AlphaFoldDB" id="A0A1S8SCX7"/>
<comment type="caution">
    <text evidence="1">The sequence shown here is derived from an EMBL/GenBank/DDBJ whole genome shotgun (WGS) entry which is preliminary data.</text>
</comment>
<accession>A0A1S8SCX7</accession>
<dbReference type="Proteomes" id="UP000190973">
    <property type="component" value="Unassembled WGS sequence"/>
</dbReference>
<evidence type="ECO:0000313" key="2">
    <source>
        <dbReference type="Proteomes" id="UP000190973"/>
    </source>
</evidence>
<protein>
    <submittedName>
        <fullName evidence="1">Uncharacterized protein</fullName>
    </submittedName>
</protein>
<dbReference type="EMBL" id="LZZI01000014">
    <property type="protein sequence ID" value="OOM63287.1"/>
    <property type="molecule type" value="Genomic_DNA"/>
</dbReference>
<gene>
    <name evidence="1" type="ORF">CLBCK_11030</name>
</gene>